<keyword evidence="11" id="KW-1185">Reference proteome</keyword>
<feature type="transmembrane region" description="Helical" evidence="8">
    <location>
        <begin position="12"/>
        <end position="28"/>
    </location>
</feature>
<evidence type="ECO:0000313" key="11">
    <source>
        <dbReference type="Proteomes" id="UP001054902"/>
    </source>
</evidence>
<feature type="region of interest" description="Disordered" evidence="7">
    <location>
        <begin position="37"/>
        <end position="66"/>
    </location>
</feature>
<comment type="caution">
    <text evidence="10">The sequence shown here is derived from an EMBL/GenBank/DDBJ whole genome shotgun (WGS) entry which is preliminary data.</text>
</comment>
<evidence type="ECO:0000256" key="3">
    <source>
        <dbReference type="ARBA" id="ARBA00022723"/>
    </source>
</evidence>
<name>A0AAD3CVU4_9STRA</name>
<dbReference type="GO" id="GO:0016020">
    <property type="term" value="C:membrane"/>
    <property type="evidence" value="ECO:0007669"/>
    <property type="project" value="TreeGrafter"/>
</dbReference>
<dbReference type="SMART" id="SM01117">
    <property type="entry name" value="Cyt-b5"/>
    <property type="match status" value="2"/>
</dbReference>
<dbReference type="Proteomes" id="UP001054902">
    <property type="component" value="Unassembled WGS sequence"/>
</dbReference>
<evidence type="ECO:0000256" key="7">
    <source>
        <dbReference type="SAM" id="MobiDB-lite"/>
    </source>
</evidence>
<dbReference type="InterPro" id="IPR036400">
    <property type="entry name" value="Cyt_B5-like_heme/steroid_sf"/>
</dbReference>
<dbReference type="GO" id="GO:0012505">
    <property type="term" value="C:endomembrane system"/>
    <property type="evidence" value="ECO:0007669"/>
    <property type="project" value="TreeGrafter"/>
</dbReference>
<keyword evidence="3" id="KW-0479">Metal-binding</keyword>
<evidence type="ECO:0000256" key="6">
    <source>
        <dbReference type="ARBA" id="ARBA00038357"/>
    </source>
</evidence>
<evidence type="ECO:0000256" key="5">
    <source>
        <dbReference type="ARBA" id="ARBA00023004"/>
    </source>
</evidence>
<comment type="subcellular location">
    <subcellularLocation>
        <location evidence="1">Endoplasmic reticulum</location>
    </subcellularLocation>
</comment>
<dbReference type="InterPro" id="IPR001199">
    <property type="entry name" value="Cyt_B5-like_heme/steroid-bd"/>
</dbReference>
<dbReference type="PANTHER" id="PTHR10281">
    <property type="entry name" value="MEMBRANE-ASSOCIATED PROGESTERONE RECEPTOR COMPONENT-RELATED"/>
    <property type="match status" value="1"/>
</dbReference>
<dbReference type="SUPFAM" id="SSF55856">
    <property type="entry name" value="Cytochrome b5-like heme/steroid binding domain"/>
    <property type="match status" value="2"/>
</dbReference>
<feature type="domain" description="Cytochrome b5 heme-binding" evidence="9">
    <location>
        <begin position="64"/>
        <end position="169"/>
    </location>
</feature>
<proteinExistence type="inferred from homology"/>
<dbReference type="AlphaFoldDB" id="A0AAD3CVU4"/>
<evidence type="ECO:0000256" key="8">
    <source>
        <dbReference type="SAM" id="Phobius"/>
    </source>
</evidence>
<evidence type="ECO:0000256" key="4">
    <source>
        <dbReference type="ARBA" id="ARBA00022824"/>
    </source>
</evidence>
<dbReference type="EMBL" id="BLLK01000046">
    <property type="protein sequence ID" value="GFH52918.1"/>
    <property type="molecule type" value="Genomic_DNA"/>
</dbReference>
<organism evidence="10 11">
    <name type="scientific">Chaetoceros tenuissimus</name>
    <dbReference type="NCBI Taxonomy" id="426638"/>
    <lineage>
        <taxon>Eukaryota</taxon>
        <taxon>Sar</taxon>
        <taxon>Stramenopiles</taxon>
        <taxon>Ochrophyta</taxon>
        <taxon>Bacillariophyta</taxon>
        <taxon>Coscinodiscophyceae</taxon>
        <taxon>Chaetocerotophycidae</taxon>
        <taxon>Chaetocerotales</taxon>
        <taxon>Chaetocerotaceae</taxon>
        <taxon>Chaetoceros</taxon>
    </lineage>
</organism>
<sequence length="288" mass="32678">MGVLANALMENFGYIVILVSMYLGYCFVNMTSQKQPTATTSINTTTTAEAKEEEDDETEPPRNFTQKQLLEFNGTRDERLDQDKPVYLSVNGIVFDVSEGRDFYGPGGPYELFAGHECGVALAKMSFDTEFLDDLEGCKNLNYGEKEELENWINKFQHWRNYPVMGRLIPDDKMPDPNRILTIEDLWKNNGEGEVPEGYATAPIYIGAHDKVYDMSFGGVIYYGKGCSYNVFAGRNAARALATMSLKEEDAKNPDISDLDEKKIKVLNDWKKTFEERKNYPIVGRLEV</sequence>
<dbReference type="PANTHER" id="PTHR10281:SF72">
    <property type="entry name" value="NEUDESIN"/>
    <property type="match status" value="1"/>
</dbReference>
<dbReference type="InterPro" id="IPR050577">
    <property type="entry name" value="MAPR/NEUFC/NENF-like"/>
</dbReference>
<feature type="domain" description="Cytochrome b5 heme-binding" evidence="9">
    <location>
        <begin position="181"/>
        <end position="287"/>
    </location>
</feature>
<reference evidence="10 11" key="1">
    <citation type="journal article" date="2021" name="Sci. Rep.">
        <title>The genome of the diatom Chaetoceros tenuissimus carries an ancient integrated fragment of an extant virus.</title>
        <authorList>
            <person name="Hongo Y."/>
            <person name="Kimura K."/>
            <person name="Takaki Y."/>
            <person name="Yoshida Y."/>
            <person name="Baba S."/>
            <person name="Kobayashi G."/>
            <person name="Nagasaki K."/>
            <person name="Hano T."/>
            <person name="Tomaru Y."/>
        </authorList>
    </citation>
    <scope>NUCLEOTIDE SEQUENCE [LARGE SCALE GENOMIC DNA]</scope>
    <source>
        <strain evidence="10 11">NIES-3715</strain>
    </source>
</reference>
<accession>A0AAD3CVU4</accession>
<feature type="compositionally biased region" description="Low complexity" evidence="7">
    <location>
        <begin position="37"/>
        <end position="48"/>
    </location>
</feature>
<keyword evidence="4" id="KW-0256">Endoplasmic reticulum</keyword>
<evidence type="ECO:0000313" key="10">
    <source>
        <dbReference type="EMBL" id="GFH52918.1"/>
    </source>
</evidence>
<keyword evidence="2" id="KW-0349">Heme</keyword>
<evidence type="ECO:0000259" key="9">
    <source>
        <dbReference type="SMART" id="SM01117"/>
    </source>
</evidence>
<dbReference type="Gene3D" id="3.10.120.10">
    <property type="entry name" value="Cytochrome b5-like heme/steroid binding domain"/>
    <property type="match status" value="2"/>
</dbReference>
<protein>
    <recommendedName>
        <fullName evidence="9">Cytochrome b5 heme-binding domain-containing protein</fullName>
    </recommendedName>
</protein>
<keyword evidence="5" id="KW-0408">Iron</keyword>
<keyword evidence="8" id="KW-0812">Transmembrane</keyword>
<gene>
    <name evidence="10" type="ORF">CTEN210_09394</name>
</gene>
<keyword evidence="8" id="KW-1133">Transmembrane helix</keyword>
<evidence type="ECO:0000256" key="1">
    <source>
        <dbReference type="ARBA" id="ARBA00004240"/>
    </source>
</evidence>
<dbReference type="Pfam" id="PF00173">
    <property type="entry name" value="Cyt-b5"/>
    <property type="match status" value="1"/>
</dbReference>
<keyword evidence="8" id="KW-0472">Membrane</keyword>
<evidence type="ECO:0000256" key="2">
    <source>
        <dbReference type="ARBA" id="ARBA00022617"/>
    </source>
</evidence>
<comment type="similarity">
    <text evidence="6">Belongs to the cytochrome b5 family. MAPR subfamily.</text>
</comment>